<dbReference type="CDD" id="cd00063">
    <property type="entry name" value="FN3"/>
    <property type="match status" value="2"/>
</dbReference>
<organism evidence="3 4">
    <name type="scientific">Mytilus galloprovincialis</name>
    <name type="common">Mediterranean mussel</name>
    <dbReference type="NCBI Taxonomy" id="29158"/>
    <lineage>
        <taxon>Eukaryota</taxon>
        <taxon>Metazoa</taxon>
        <taxon>Spiralia</taxon>
        <taxon>Lophotrochozoa</taxon>
        <taxon>Mollusca</taxon>
        <taxon>Bivalvia</taxon>
        <taxon>Autobranchia</taxon>
        <taxon>Pteriomorphia</taxon>
        <taxon>Mytilida</taxon>
        <taxon>Mytiloidea</taxon>
        <taxon>Mytilidae</taxon>
        <taxon>Mytilinae</taxon>
        <taxon>Mytilus</taxon>
    </lineage>
</organism>
<feature type="non-terminal residue" evidence="3">
    <location>
        <position position="1"/>
    </location>
</feature>
<dbReference type="InterPro" id="IPR013783">
    <property type="entry name" value="Ig-like_fold"/>
</dbReference>
<dbReference type="Proteomes" id="UP000596742">
    <property type="component" value="Unassembled WGS sequence"/>
</dbReference>
<dbReference type="PROSITE" id="PS50853">
    <property type="entry name" value="FN3"/>
    <property type="match status" value="2"/>
</dbReference>
<evidence type="ECO:0000313" key="3">
    <source>
        <dbReference type="EMBL" id="VDI27586.1"/>
    </source>
</evidence>
<proteinExistence type="predicted"/>
<dbReference type="PANTHER" id="PTHR16897:SF2">
    <property type="entry name" value="OS03G0226600 PROTEIN"/>
    <property type="match status" value="1"/>
</dbReference>
<protein>
    <recommendedName>
        <fullName evidence="2">Fibronectin type-III domain-containing protein</fullName>
    </recommendedName>
</protein>
<reference evidence="3" key="1">
    <citation type="submission" date="2018-11" db="EMBL/GenBank/DDBJ databases">
        <authorList>
            <person name="Alioto T."/>
            <person name="Alioto T."/>
        </authorList>
    </citation>
    <scope>NUCLEOTIDE SEQUENCE</scope>
</reference>
<evidence type="ECO:0000259" key="2">
    <source>
        <dbReference type="PROSITE" id="PS50853"/>
    </source>
</evidence>
<evidence type="ECO:0000256" key="1">
    <source>
        <dbReference type="SAM" id="MobiDB-lite"/>
    </source>
</evidence>
<feature type="domain" description="Fibronectin type-III" evidence="2">
    <location>
        <begin position="661"/>
        <end position="756"/>
    </location>
</feature>
<dbReference type="OrthoDB" id="10042078at2759"/>
<feature type="domain" description="Fibronectin type-III" evidence="2">
    <location>
        <begin position="1141"/>
        <end position="1248"/>
    </location>
</feature>
<name>A0A8B6E274_MYTGA</name>
<dbReference type="InterPro" id="IPR003961">
    <property type="entry name" value="FN3_dom"/>
</dbReference>
<accession>A0A8B6E274</accession>
<keyword evidence="4" id="KW-1185">Reference proteome</keyword>
<comment type="caution">
    <text evidence="3">The sequence shown here is derived from an EMBL/GenBank/DDBJ whole genome shotgun (WGS) entry which is preliminary data.</text>
</comment>
<dbReference type="EMBL" id="UYJE01004385">
    <property type="protein sequence ID" value="VDI27586.1"/>
    <property type="molecule type" value="Genomic_DNA"/>
</dbReference>
<dbReference type="Gene3D" id="2.60.40.10">
    <property type="entry name" value="Immunoglobulins"/>
    <property type="match status" value="2"/>
</dbReference>
<dbReference type="InterPro" id="IPR013320">
    <property type="entry name" value="ConA-like_dom_sf"/>
</dbReference>
<dbReference type="SUPFAM" id="SSF49899">
    <property type="entry name" value="Concanavalin A-like lectins/glucanases"/>
    <property type="match status" value="1"/>
</dbReference>
<feature type="region of interest" description="Disordered" evidence="1">
    <location>
        <begin position="2072"/>
        <end position="2097"/>
    </location>
</feature>
<dbReference type="PANTHER" id="PTHR16897">
    <property type="entry name" value="OS10G0105400 PROTEIN"/>
    <property type="match status" value="1"/>
</dbReference>
<dbReference type="Gene3D" id="2.60.120.200">
    <property type="match status" value="1"/>
</dbReference>
<sequence>MNVIKSFFELNWTPFLEKMCEIMQFTSDNAKNFAKTCKDHHVAWQLLLVFHTTSLKEMVVPFVRYMMKQGECRHQINISYFIRNSCRQIRDGHIYICRFFRFSQAIINLRMGVRRNNSCLVQSAKFHLKELFYGRSHPHYRNIELFDTLQYHFMPDEVKNIWDNNTAFTVSGHNSKGQDLDFLLEEKNRAVKQFIPSGSIPSNETWDAICCGSDVMDWTRYKSETDVYISDLSLPLTDIVTKSPVYYVSLMGDNGAGQESTIITSTPIVVVNEDKPGIVIDGAEGTDNLDLLILDDDTTDYQLHPTVVTVQFDGFESHLHGVTEYKWAVGTTPGGEDVMSFIPYGLIHSEEVSVKGNGITSSGYAQANLDLKSGVTYYSTVRAITNVGSVLESVSDGFIVDTSPPIISLDRLTDQSSTDTNIGAGSTLYEKSADTLFASWHYNDTESSIRRAWYSVGTYPFAEDVSPITEVEVSSGLHSVLPLASVIPDTTGKPNIISIWAENNAGTINKLTSGSVIIDTTPPIQGVVTCPKYIGAKVPVKCSWSGFQDRESPIQRFLISLGSEEGLTDIFEDKEVSGFTSSYSIDNAGSLMTHGQTYYLTVTAVNSVHLMSYAFSGPIAIDTTPPQNGKVIDLHTTYRMDVSNNTATVLMNSRTCSTDQECDALDATCSESLTSVSLAWQPFTDEQSGIKQYEVAIGITPGGGQIKPFIRVPVDTLQYTVNGLNLHGLKKIYVSVRGTNGAGLSSVGTSNGVHMSYLSQGLPPLSHIGVYDVLQNSHGDVDFQESYDTYRASWDMSGDPCPVVRYEWQIQRLDGKVVMPWLDMGIKTSGMNDELQMLNGELYYSLLRVTNALDYTYILRSNGVTIKQDPLMPGKVFDGDVDGYDLNFLRSKAMVTANWDGFGLPVNTQVQVDIISGNPGVHVNQENIDYQDKNQDVVYYEVALGTDRRFPKTRDNIVSWTNVAKNTSVTFYDLELVPSRGMYYFTVKAYSASYSVAMVTSNGFRVGYDGGVSVGMINVEDYINTDKYVDVQFEGFYSKLDILMYYVAVSDYRNFTGSDCKQYIDGGKATDEEKAAMFNVYPVTNINQNTFYRIQPLNLQLANNYFIWVMGTDKSGECSMTSREIIVDTTYPVSGELACGPDYNMAVTYTPESTSLTVSWEKYKDPESDIKSYDISLWFNSSCSDDNTQSLLVDWIELSSNYSQFTFTELELKQNIPYIVKFRVTNLAGLSINEESSPILYDLSTPTAGKVVDGSDYLNDRVWFSSSTTITGSIIHLATPRGLPCPTQSISMVNDSGWKILKQIGLKDPSGQPWSLLHREENVRSLVYDDAVSIKLARDVKKERMFSGSYYRTADFENGGTYQISVKAADGEGIAVTGIMLWDGPEEEIATYDYLDTEDWTQSICDCCLQNPVPQGCSMCNCSEYNHTETTTVISPITRPPYDIVNNADESDVTSPIDTTRPTSQTSCGIQIYSGSTPHIVTWCRSYNDSQRLMKTKMDLNFDPTTEYHNYKFMVTPQKYDEISINWCITVFVDDGELTEICGIEPPSISTKLVLHVWNRNNYVPEITDLFNVFSTKAYFKNLVMPPKVGSLCRYGNPFRGGTNPVIKYEAAIGTDQLTTDISDFSEVYRPCIPCYNQCSKYNCDSNCDPEEHLKVTFSLTDLNLQPYIVDQNDTGHEYNKTAAYYLTVRAVLGSGLTAGASSDGFYVDLTPPQFDSDVMNQIYIDVSQGEFTPVKYQASNDTIKVFWYCYDEQSVVALLVPPNVNLINTTVIGAEDFDHPVTPADAKRGTDPTSVGFTFTLSEDESVTRYDICMGSSVDNDDIFPCTWISINISGTVVIKNGSLYMNQFKLYKLSELRRDQANITTDAFHMEPGRTLFVTLRACNDAFLCNNKSLGSVTMMDDKAVLKTSVSGEPIEMEHNIKSKRRKRSINVADSLIITSPEGLEAGQSIILQPLDGTDLTTSYASDSSPQFRSYIVNPDDTSDMVDRILYKRLHESQFSFAVIPVGHLSMPGPLQITYQDTVTDRDKTLVLTHWNPELQQWELSSKTCGDQDGTEVTNTNGTVTVMVCSTSSSNRNKNDDGRRKRSTTDPNYLSSESQFSMSVVTTSVYNTPPRLVSPDTVTMAEDEGTLQYLLEAVDDEGDSIIFYLDNTTYIMGEPILHTNGLLLYTPCVDCSGTEIIRIILSENQTDPNIPVASLPVTLTVTITSQNDHPEIFITQYGQSMLHQDPSEPVIVYLEQMQDYNENIWSDQFTAVIGGYDVEKEDNLSMVISYPNHGNLTVTNEETILLRIDTCQEQSLMDTNPCGNFSQLLPYNETKMSWIYVTVTYIQPSGYFGYD</sequence>
<dbReference type="SUPFAM" id="SSF49265">
    <property type="entry name" value="Fibronectin type III"/>
    <property type="match status" value="2"/>
</dbReference>
<evidence type="ECO:0000313" key="4">
    <source>
        <dbReference type="Proteomes" id="UP000596742"/>
    </source>
</evidence>
<gene>
    <name evidence="3" type="ORF">MGAL_10B023241</name>
</gene>
<dbReference type="InterPro" id="IPR036116">
    <property type="entry name" value="FN3_sf"/>
</dbReference>